<dbReference type="InterPro" id="IPR045155">
    <property type="entry name" value="Beta-lactam_cat"/>
</dbReference>
<dbReference type="GO" id="GO:0008800">
    <property type="term" value="F:beta-lactamase activity"/>
    <property type="evidence" value="ECO:0007669"/>
    <property type="project" value="InterPro"/>
</dbReference>
<accession>A0A9D1A8L7</accession>
<dbReference type="EMBL" id="DVGD01000148">
    <property type="protein sequence ID" value="HIR09720.1"/>
    <property type="molecule type" value="Genomic_DNA"/>
</dbReference>
<dbReference type="Pfam" id="PF13354">
    <property type="entry name" value="Beta-lactamase2"/>
    <property type="match status" value="1"/>
</dbReference>
<dbReference type="Gene3D" id="3.40.710.10">
    <property type="entry name" value="DD-peptidase/beta-lactamase superfamily"/>
    <property type="match status" value="1"/>
</dbReference>
<feature type="domain" description="DZANK-type" evidence="3">
    <location>
        <begin position="3"/>
        <end position="89"/>
    </location>
</feature>
<keyword evidence="2" id="KW-1133">Transmembrane helix</keyword>
<evidence type="ECO:0000256" key="2">
    <source>
        <dbReference type="SAM" id="Phobius"/>
    </source>
</evidence>
<dbReference type="Proteomes" id="UP000824258">
    <property type="component" value="Unassembled WGS sequence"/>
</dbReference>
<evidence type="ECO:0000259" key="3">
    <source>
        <dbReference type="Pfam" id="PF12773"/>
    </source>
</evidence>
<comment type="caution">
    <text evidence="5">The sequence shown here is derived from an EMBL/GenBank/DDBJ whole genome shotgun (WGS) entry which is preliminary data.</text>
</comment>
<organism evidence="5 6">
    <name type="scientific">Candidatus Avoscillospira stercoripullorum</name>
    <dbReference type="NCBI Taxonomy" id="2840709"/>
    <lineage>
        <taxon>Bacteria</taxon>
        <taxon>Bacillati</taxon>
        <taxon>Bacillota</taxon>
        <taxon>Clostridia</taxon>
        <taxon>Eubacteriales</taxon>
        <taxon>Oscillospiraceae</taxon>
        <taxon>Oscillospiraceae incertae sedis</taxon>
        <taxon>Candidatus Avoscillospira</taxon>
    </lineage>
</organism>
<dbReference type="InterPro" id="IPR012338">
    <property type="entry name" value="Beta-lactam/transpept-like"/>
</dbReference>
<dbReference type="GO" id="GO:0046677">
    <property type="term" value="P:response to antibiotic"/>
    <property type="evidence" value="ECO:0007669"/>
    <property type="project" value="InterPro"/>
</dbReference>
<protein>
    <submittedName>
        <fullName evidence="5">Serine hydrolase</fullName>
    </submittedName>
</protein>
<sequence>MRCWNCGTELTGREKYCKECGAQLQLDAQWQDVVFEDEKTMRVPSWEERQRQDSDTWRTEPIFEAQPQQTCRVCGSPLSPDAAFCNSCGTEVAQKPTAKPRRRHRAALAAGIVAAVVVIAVGGVALLYRLGFQPLPQWIGHFFAAQELQTSDSTVQPSQGGSTSEDDAPWLEHLPEEDDTLTVQPSADETKEPSPTPEETPEQPAVDPTVQEELQVPSPVESLENGRISDLVSAHAPKAAWSVAVLDLEDETCYSSQTAGEGQSASAMVMIPVLYTIAAQADDGALALNTPIPITQNLGGRTQLANQVGKSVEVETLMRYMLQYSDNIAANTLLEALGFSTVEDVCRQAGFSSVTVANYLMATEDYTTNDNYVSAEDLCGMLAALYGDTFSAFGRDFLRQYMHLQDDTVASGLLNAAPSDVSTLNLNGQKTDKYNEVAIFDDGAHAYVVAFLGHGDSLERLQQAAKEVGSYCIETLQIGA</sequence>
<name>A0A9D1A8L7_9FIRM</name>
<dbReference type="InterPro" id="IPR000871">
    <property type="entry name" value="Beta-lactam_class-A"/>
</dbReference>
<keyword evidence="2" id="KW-0472">Membrane</keyword>
<reference evidence="5" key="1">
    <citation type="submission" date="2020-10" db="EMBL/GenBank/DDBJ databases">
        <authorList>
            <person name="Gilroy R."/>
        </authorList>
    </citation>
    <scope>NUCLEOTIDE SEQUENCE</scope>
    <source>
        <strain evidence="5">ChiHjej9B8-7071</strain>
    </source>
</reference>
<feature type="region of interest" description="Disordered" evidence="1">
    <location>
        <begin position="150"/>
        <end position="221"/>
    </location>
</feature>
<dbReference type="PANTHER" id="PTHR35333:SF3">
    <property type="entry name" value="BETA-LACTAMASE-TYPE TRANSPEPTIDASE FOLD CONTAINING PROTEIN"/>
    <property type="match status" value="1"/>
</dbReference>
<feature type="compositionally biased region" description="Polar residues" evidence="1">
    <location>
        <begin position="150"/>
        <end position="163"/>
    </location>
</feature>
<keyword evidence="5" id="KW-0378">Hydrolase</keyword>
<evidence type="ECO:0000256" key="1">
    <source>
        <dbReference type="SAM" id="MobiDB-lite"/>
    </source>
</evidence>
<evidence type="ECO:0000313" key="5">
    <source>
        <dbReference type="EMBL" id="HIR09720.1"/>
    </source>
</evidence>
<feature type="transmembrane region" description="Helical" evidence="2">
    <location>
        <begin position="106"/>
        <end position="128"/>
    </location>
</feature>
<evidence type="ECO:0000313" key="6">
    <source>
        <dbReference type="Proteomes" id="UP000824258"/>
    </source>
</evidence>
<dbReference type="SUPFAM" id="SSF56601">
    <property type="entry name" value="beta-lactamase/transpeptidase-like"/>
    <property type="match status" value="1"/>
</dbReference>
<keyword evidence="2" id="KW-0812">Transmembrane</keyword>
<feature type="domain" description="Beta-lactamase class A catalytic" evidence="4">
    <location>
        <begin position="242"/>
        <end position="450"/>
    </location>
</feature>
<dbReference type="InterPro" id="IPR025874">
    <property type="entry name" value="DZR"/>
</dbReference>
<reference evidence="5" key="2">
    <citation type="journal article" date="2021" name="PeerJ">
        <title>Extensive microbial diversity within the chicken gut microbiome revealed by metagenomics and culture.</title>
        <authorList>
            <person name="Gilroy R."/>
            <person name="Ravi A."/>
            <person name="Getino M."/>
            <person name="Pursley I."/>
            <person name="Horton D.L."/>
            <person name="Alikhan N.F."/>
            <person name="Baker D."/>
            <person name="Gharbi K."/>
            <person name="Hall N."/>
            <person name="Watson M."/>
            <person name="Adriaenssens E.M."/>
            <person name="Foster-Nyarko E."/>
            <person name="Jarju S."/>
            <person name="Secka A."/>
            <person name="Antonio M."/>
            <person name="Oren A."/>
            <person name="Chaudhuri R.R."/>
            <person name="La Ragione R."/>
            <person name="Hildebrand F."/>
            <person name="Pallen M.J."/>
        </authorList>
    </citation>
    <scope>NUCLEOTIDE SEQUENCE</scope>
    <source>
        <strain evidence="5">ChiHjej9B8-7071</strain>
    </source>
</reference>
<proteinExistence type="predicted"/>
<dbReference type="Pfam" id="PF12773">
    <property type="entry name" value="DZR"/>
    <property type="match status" value="1"/>
</dbReference>
<gene>
    <name evidence="5" type="ORF">IAA70_04880</name>
</gene>
<dbReference type="AlphaFoldDB" id="A0A9D1A8L7"/>
<evidence type="ECO:0000259" key="4">
    <source>
        <dbReference type="Pfam" id="PF13354"/>
    </source>
</evidence>
<dbReference type="PANTHER" id="PTHR35333">
    <property type="entry name" value="BETA-LACTAMASE"/>
    <property type="match status" value="1"/>
</dbReference>
<dbReference type="GO" id="GO:0030655">
    <property type="term" value="P:beta-lactam antibiotic catabolic process"/>
    <property type="evidence" value="ECO:0007669"/>
    <property type="project" value="InterPro"/>
</dbReference>
<feature type="compositionally biased region" description="Acidic residues" evidence="1">
    <location>
        <begin position="164"/>
        <end position="180"/>
    </location>
</feature>